<name>A0A2L0UB09_9MICC</name>
<evidence type="ECO:0000313" key="3">
    <source>
        <dbReference type="Proteomes" id="UP000239187"/>
    </source>
</evidence>
<sequence>MAAGGKATVALVSDDLQHLEWIERACITPEDAYSVLAASRRLSRGRPYAILVDMTNIVALPPGARAVFNAESLVVAAALLGDGPMDEVLAAGACRAIHPTRYFTSEASALAWLRAFLVETDLPFADPRFR</sequence>
<organism evidence="2 3">
    <name type="scientific">Arthrobacter agilis</name>
    <dbReference type="NCBI Taxonomy" id="37921"/>
    <lineage>
        <taxon>Bacteria</taxon>
        <taxon>Bacillati</taxon>
        <taxon>Actinomycetota</taxon>
        <taxon>Actinomycetes</taxon>
        <taxon>Micrococcales</taxon>
        <taxon>Micrococcaceae</taxon>
        <taxon>Arthrobacter</taxon>
    </lineage>
</organism>
<dbReference type="InterPro" id="IPR056695">
    <property type="entry name" value="DUF7793"/>
</dbReference>
<reference evidence="2 3" key="1">
    <citation type="submission" date="2017-11" db="EMBL/GenBank/DDBJ databases">
        <title>Draft genome of Arthrobacter agilis strain UMCV2, a plant growth-promoting rhizobacterium and biocontrol capacity of phytopathogenic fungi.</title>
        <authorList>
            <person name="Martinez-Camara R."/>
            <person name="Santoyo G."/>
            <person name="Moreno-Hagelsieb G."/>
            <person name="Valencia-Cantero E."/>
        </authorList>
    </citation>
    <scope>NUCLEOTIDE SEQUENCE [LARGE SCALE GENOMIC DNA]</scope>
    <source>
        <strain evidence="2 3">UMCV2</strain>
    </source>
</reference>
<feature type="domain" description="DUF7793" evidence="1">
    <location>
        <begin position="13"/>
        <end position="116"/>
    </location>
</feature>
<protein>
    <recommendedName>
        <fullName evidence="1">DUF7793 domain-containing protein</fullName>
    </recommendedName>
</protein>
<dbReference type="Proteomes" id="UP000239187">
    <property type="component" value="Chromosome"/>
</dbReference>
<dbReference type="Gene3D" id="3.40.1680.10">
    <property type="entry name" value="yp_829618.1 domain like"/>
    <property type="match status" value="1"/>
</dbReference>
<gene>
    <name evidence="2" type="ORF">CVO76_01255</name>
</gene>
<dbReference type="AlphaFoldDB" id="A0A2L0UB09"/>
<accession>A0A2L0UB09</accession>
<dbReference type="Gene3D" id="3.40.970.30">
    <property type="entry name" value="yp_829618.1 like domains"/>
    <property type="match status" value="1"/>
</dbReference>
<evidence type="ECO:0000259" key="1">
    <source>
        <dbReference type="Pfam" id="PF25056"/>
    </source>
</evidence>
<evidence type="ECO:0000313" key="2">
    <source>
        <dbReference type="EMBL" id="AUZ86426.1"/>
    </source>
</evidence>
<proteinExistence type="predicted"/>
<dbReference type="Pfam" id="PF25056">
    <property type="entry name" value="DUF7793"/>
    <property type="match status" value="1"/>
</dbReference>
<dbReference type="EMBL" id="CP024915">
    <property type="protein sequence ID" value="AUZ86426.1"/>
    <property type="molecule type" value="Genomic_DNA"/>
</dbReference>